<sequence>MEQPAMQQYLCPGLRPADPSTHQAEDPAAPCQQLAWCCGMPICPPQPYGTLASCRSRCRLPHFPS</sequence>
<dbReference type="EMBL" id="BLLF01002859">
    <property type="protein sequence ID" value="GFH25595.1"/>
    <property type="molecule type" value="Genomic_DNA"/>
</dbReference>
<feature type="non-terminal residue" evidence="1">
    <location>
        <position position="1"/>
    </location>
</feature>
<proteinExistence type="predicted"/>
<comment type="caution">
    <text evidence="1">The sequence shown here is derived from an EMBL/GenBank/DDBJ whole genome shotgun (WGS) entry which is preliminary data.</text>
</comment>
<gene>
    <name evidence="1" type="ORF">HaLaN_23582</name>
</gene>
<organism evidence="1 2">
    <name type="scientific">Haematococcus lacustris</name>
    <name type="common">Green alga</name>
    <name type="synonym">Haematococcus pluvialis</name>
    <dbReference type="NCBI Taxonomy" id="44745"/>
    <lineage>
        <taxon>Eukaryota</taxon>
        <taxon>Viridiplantae</taxon>
        <taxon>Chlorophyta</taxon>
        <taxon>core chlorophytes</taxon>
        <taxon>Chlorophyceae</taxon>
        <taxon>CS clade</taxon>
        <taxon>Chlamydomonadales</taxon>
        <taxon>Haematococcaceae</taxon>
        <taxon>Haematococcus</taxon>
    </lineage>
</organism>
<dbReference type="AlphaFoldDB" id="A0A699ZUG5"/>
<name>A0A699ZUG5_HAELA</name>
<reference evidence="1 2" key="1">
    <citation type="submission" date="2020-02" db="EMBL/GenBank/DDBJ databases">
        <title>Draft genome sequence of Haematococcus lacustris strain NIES-144.</title>
        <authorList>
            <person name="Morimoto D."/>
            <person name="Nakagawa S."/>
            <person name="Yoshida T."/>
            <person name="Sawayama S."/>
        </authorList>
    </citation>
    <scope>NUCLEOTIDE SEQUENCE [LARGE SCALE GENOMIC DNA]</scope>
    <source>
        <strain evidence="1 2">NIES-144</strain>
    </source>
</reference>
<feature type="non-terminal residue" evidence="1">
    <location>
        <position position="65"/>
    </location>
</feature>
<keyword evidence="2" id="KW-1185">Reference proteome</keyword>
<accession>A0A699ZUG5</accession>
<dbReference type="Proteomes" id="UP000485058">
    <property type="component" value="Unassembled WGS sequence"/>
</dbReference>
<evidence type="ECO:0000313" key="2">
    <source>
        <dbReference type="Proteomes" id="UP000485058"/>
    </source>
</evidence>
<protein>
    <submittedName>
        <fullName evidence="1">Uncharacterized protein</fullName>
    </submittedName>
</protein>
<evidence type="ECO:0000313" key="1">
    <source>
        <dbReference type="EMBL" id="GFH25595.1"/>
    </source>
</evidence>